<keyword evidence="4 5" id="KW-0472">Membrane</keyword>
<sequence length="141" mass="15171">MTTATATDATATKPWTGRSRSWIAGMVLTVLIWAFLVFDVVGKITKPQAVIDGTTDLGFQEKHILVIGLVLLVGVVLWTIPRTAVIGAIYLTGYLGGAVAINLRAEQPIAGFVLSGAYVGVLIWVAMILRRPELRRAILGR</sequence>
<reference evidence="7" key="2">
    <citation type="submission" date="2016-02" db="EMBL/GenBank/DDBJ databases">
        <authorList>
            <person name="Teng J.L."/>
            <person name="Yang Y."/>
            <person name="Huang Y."/>
            <person name="Guo F."/>
            <person name="Wei W."/>
            <person name="Chen J.H."/>
            <person name="Wong S.Y."/>
            <person name="Lau S.K."/>
            <person name="Woo P.C."/>
        </authorList>
    </citation>
    <scope>NUCLEOTIDE SEQUENCE</scope>
    <source>
        <strain evidence="7">JCM 15929</strain>
    </source>
</reference>
<evidence type="ECO:0000313" key="8">
    <source>
        <dbReference type="Proteomes" id="UP000070258"/>
    </source>
</evidence>
<comment type="subcellular location">
    <subcellularLocation>
        <location evidence="1">Membrane</location>
        <topology evidence="1">Multi-pass membrane protein</topology>
    </subcellularLocation>
</comment>
<reference evidence="6 9" key="1">
    <citation type="submission" date="2016-02" db="EMBL/GenBank/DDBJ databases">
        <authorList>
            <person name="Teng J.L."/>
            <person name="Tang Y."/>
            <person name="Huang Y."/>
            <person name="Guo F."/>
            <person name="Wei W."/>
            <person name="Chen J.H."/>
            <person name="Wong S.Y."/>
            <person name="Lau S.K."/>
            <person name="Woo P.C."/>
        </authorList>
    </citation>
    <scope>NUCLEOTIDE SEQUENCE [LARGE SCALE GENOMIC DNA]</scope>
    <source>
        <strain evidence="6 9">JCM 13375</strain>
    </source>
</reference>
<dbReference type="InterPro" id="IPR032808">
    <property type="entry name" value="DoxX"/>
</dbReference>
<dbReference type="RefSeq" id="WP_068574439.1">
    <property type="nucleotide sequence ID" value="NZ_LSRE01000050.1"/>
</dbReference>
<dbReference type="GO" id="GO:0016020">
    <property type="term" value="C:membrane"/>
    <property type="evidence" value="ECO:0007669"/>
    <property type="project" value="UniProtKB-SubCell"/>
</dbReference>
<gene>
    <name evidence="7" type="ORF">AXK60_17195</name>
    <name evidence="6" type="ORF">AXK61_12070</name>
</gene>
<evidence type="ECO:0000256" key="1">
    <source>
        <dbReference type="ARBA" id="ARBA00004141"/>
    </source>
</evidence>
<dbReference type="STRING" id="239498.AXK60_17195"/>
<accession>A0A137ZZH3</accession>
<evidence type="ECO:0000313" key="9">
    <source>
        <dbReference type="Proteomes" id="UP000070409"/>
    </source>
</evidence>
<feature type="transmembrane region" description="Helical" evidence="5">
    <location>
        <begin position="63"/>
        <end position="89"/>
    </location>
</feature>
<name>A0A137ZZH3_9ACTN</name>
<organism evidence="7 8">
    <name type="scientific">Tsukamurella pseudospumae</name>
    <dbReference type="NCBI Taxonomy" id="239498"/>
    <lineage>
        <taxon>Bacteria</taxon>
        <taxon>Bacillati</taxon>
        <taxon>Actinomycetota</taxon>
        <taxon>Actinomycetes</taxon>
        <taxon>Mycobacteriales</taxon>
        <taxon>Tsukamurellaceae</taxon>
        <taxon>Tsukamurella</taxon>
    </lineage>
</organism>
<feature type="transmembrane region" description="Helical" evidence="5">
    <location>
        <begin position="109"/>
        <end position="129"/>
    </location>
</feature>
<evidence type="ECO:0000256" key="2">
    <source>
        <dbReference type="ARBA" id="ARBA00022692"/>
    </source>
</evidence>
<evidence type="ECO:0000256" key="3">
    <source>
        <dbReference type="ARBA" id="ARBA00022989"/>
    </source>
</evidence>
<dbReference type="AlphaFoldDB" id="A0A137ZZH3"/>
<reference evidence="8" key="3">
    <citation type="submission" date="2016-02" db="EMBL/GenBank/DDBJ databases">
        <authorList>
            <person name="Wen L."/>
            <person name="He K."/>
            <person name="Yang H."/>
        </authorList>
    </citation>
    <scope>NUCLEOTIDE SEQUENCE [LARGE SCALE GENOMIC DNA]</scope>
    <source>
        <strain evidence="8">JCM 15929</strain>
    </source>
</reference>
<evidence type="ECO:0000313" key="7">
    <source>
        <dbReference type="EMBL" id="KXP03549.1"/>
    </source>
</evidence>
<dbReference type="Pfam" id="PF13564">
    <property type="entry name" value="DoxX_2"/>
    <property type="match status" value="1"/>
</dbReference>
<proteinExistence type="predicted"/>
<evidence type="ECO:0008006" key="10">
    <source>
        <dbReference type="Google" id="ProtNLM"/>
    </source>
</evidence>
<dbReference type="EMBL" id="LSRF01000058">
    <property type="protein sequence ID" value="KXP03549.1"/>
    <property type="molecule type" value="Genomic_DNA"/>
</dbReference>
<evidence type="ECO:0000256" key="5">
    <source>
        <dbReference type="SAM" id="Phobius"/>
    </source>
</evidence>
<evidence type="ECO:0000313" key="6">
    <source>
        <dbReference type="EMBL" id="KXO89327.1"/>
    </source>
</evidence>
<dbReference type="Proteomes" id="UP000070409">
    <property type="component" value="Unassembled WGS sequence"/>
</dbReference>
<dbReference type="OrthoDB" id="9811373at2"/>
<protein>
    <recommendedName>
        <fullName evidence="10">DoxX family protein</fullName>
    </recommendedName>
</protein>
<keyword evidence="3 5" id="KW-1133">Transmembrane helix</keyword>
<feature type="transmembrane region" description="Helical" evidence="5">
    <location>
        <begin position="22"/>
        <end position="42"/>
    </location>
</feature>
<dbReference type="Proteomes" id="UP000070258">
    <property type="component" value="Unassembled WGS sequence"/>
</dbReference>
<evidence type="ECO:0000256" key="4">
    <source>
        <dbReference type="ARBA" id="ARBA00023136"/>
    </source>
</evidence>
<dbReference type="EMBL" id="LSRE01000050">
    <property type="protein sequence ID" value="KXO89327.1"/>
    <property type="molecule type" value="Genomic_DNA"/>
</dbReference>
<keyword evidence="2 5" id="KW-0812">Transmembrane</keyword>
<comment type="caution">
    <text evidence="7">The sequence shown here is derived from an EMBL/GenBank/DDBJ whole genome shotgun (WGS) entry which is preliminary data.</text>
</comment>
<keyword evidence="9" id="KW-1185">Reference proteome</keyword>